<proteinExistence type="predicted"/>
<dbReference type="AlphaFoldDB" id="A0AAD5RAB9"/>
<evidence type="ECO:0000313" key="1">
    <source>
        <dbReference type="EMBL" id="KAJ1371504.1"/>
    </source>
</evidence>
<name>A0AAD5RAB9_PARTN</name>
<dbReference type="EMBL" id="JAHQIW010006987">
    <property type="protein sequence ID" value="KAJ1371504.1"/>
    <property type="molecule type" value="Genomic_DNA"/>
</dbReference>
<accession>A0AAD5RAB9</accession>
<protein>
    <submittedName>
        <fullName evidence="1">Uncharacterized protein</fullName>
    </submittedName>
</protein>
<gene>
    <name evidence="1" type="ORF">KIN20_033469</name>
</gene>
<organism evidence="1 2">
    <name type="scientific">Parelaphostrongylus tenuis</name>
    <name type="common">Meningeal worm</name>
    <dbReference type="NCBI Taxonomy" id="148309"/>
    <lineage>
        <taxon>Eukaryota</taxon>
        <taxon>Metazoa</taxon>
        <taxon>Ecdysozoa</taxon>
        <taxon>Nematoda</taxon>
        <taxon>Chromadorea</taxon>
        <taxon>Rhabditida</taxon>
        <taxon>Rhabditina</taxon>
        <taxon>Rhabditomorpha</taxon>
        <taxon>Strongyloidea</taxon>
        <taxon>Metastrongylidae</taxon>
        <taxon>Parelaphostrongylus</taxon>
    </lineage>
</organism>
<comment type="caution">
    <text evidence="1">The sequence shown here is derived from an EMBL/GenBank/DDBJ whole genome shotgun (WGS) entry which is preliminary data.</text>
</comment>
<dbReference type="Proteomes" id="UP001196413">
    <property type="component" value="Unassembled WGS sequence"/>
</dbReference>
<evidence type="ECO:0000313" key="2">
    <source>
        <dbReference type="Proteomes" id="UP001196413"/>
    </source>
</evidence>
<keyword evidence="2" id="KW-1185">Reference proteome</keyword>
<reference evidence="1" key="1">
    <citation type="submission" date="2021-06" db="EMBL/GenBank/DDBJ databases">
        <title>Parelaphostrongylus tenuis whole genome reference sequence.</title>
        <authorList>
            <person name="Garwood T.J."/>
            <person name="Larsen P.A."/>
            <person name="Fountain-Jones N.M."/>
            <person name="Garbe J.R."/>
            <person name="Macchietto M.G."/>
            <person name="Kania S.A."/>
            <person name="Gerhold R.W."/>
            <person name="Richards J.E."/>
            <person name="Wolf T.M."/>
        </authorList>
    </citation>
    <scope>NUCLEOTIDE SEQUENCE</scope>
    <source>
        <strain evidence="1">MNPRO001-30</strain>
        <tissue evidence="1">Meninges</tissue>
    </source>
</reference>
<sequence length="89" mass="10427">MVQNSSINFRIYQRIFSNIVNQNILRSAIVSVMREWTVLVYGQVLSCIAKIHFPGENHFKNVRQLTFGGVNTEAYFRWKYFMAGSQFQS</sequence>